<feature type="compositionally biased region" description="Gly residues" evidence="1">
    <location>
        <begin position="1"/>
        <end position="12"/>
    </location>
</feature>
<dbReference type="AlphaFoldDB" id="A0A843THC2"/>
<dbReference type="EMBL" id="NMUH01000014">
    <property type="protein sequence ID" value="MQL68470.1"/>
    <property type="molecule type" value="Genomic_DNA"/>
</dbReference>
<dbReference type="Proteomes" id="UP000652761">
    <property type="component" value="Unassembled WGS sequence"/>
</dbReference>
<reference evidence="2" key="1">
    <citation type="submission" date="2017-07" db="EMBL/GenBank/DDBJ databases">
        <title>Taro Niue Genome Assembly and Annotation.</title>
        <authorList>
            <person name="Atibalentja N."/>
            <person name="Keating K."/>
            <person name="Fields C.J."/>
        </authorList>
    </citation>
    <scope>NUCLEOTIDE SEQUENCE</scope>
    <source>
        <strain evidence="2">Niue_2</strain>
        <tissue evidence="2">Leaf</tissue>
    </source>
</reference>
<evidence type="ECO:0000313" key="3">
    <source>
        <dbReference type="Proteomes" id="UP000652761"/>
    </source>
</evidence>
<comment type="caution">
    <text evidence="2">The sequence shown here is derived from an EMBL/GenBank/DDBJ whole genome shotgun (WGS) entry which is preliminary data.</text>
</comment>
<evidence type="ECO:0000313" key="2">
    <source>
        <dbReference type="EMBL" id="MQL68470.1"/>
    </source>
</evidence>
<feature type="region of interest" description="Disordered" evidence="1">
    <location>
        <begin position="1"/>
        <end position="28"/>
    </location>
</feature>
<accession>A0A843THC2</accession>
<proteinExistence type="predicted"/>
<gene>
    <name evidence="2" type="ORF">Taro_000735</name>
</gene>
<name>A0A843THC2_COLES</name>
<keyword evidence="3" id="KW-1185">Reference proteome</keyword>
<evidence type="ECO:0000256" key="1">
    <source>
        <dbReference type="SAM" id="MobiDB-lite"/>
    </source>
</evidence>
<organism evidence="2 3">
    <name type="scientific">Colocasia esculenta</name>
    <name type="common">Wild taro</name>
    <name type="synonym">Arum esculentum</name>
    <dbReference type="NCBI Taxonomy" id="4460"/>
    <lineage>
        <taxon>Eukaryota</taxon>
        <taxon>Viridiplantae</taxon>
        <taxon>Streptophyta</taxon>
        <taxon>Embryophyta</taxon>
        <taxon>Tracheophyta</taxon>
        <taxon>Spermatophyta</taxon>
        <taxon>Magnoliopsida</taxon>
        <taxon>Liliopsida</taxon>
        <taxon>Araceae</taxon>
        <taxon>Aroideae</taxon>
        <taxon>Colocasieae</taxon>
        <taxon>Colocasia</taxon>
    </lineage>
</organism>
<protein>
    <submittedName>
        <fullName evidence="2">Uncharacterized protein</fullName>
    </submittedName>
</protein>
<sequence>MGSTGGAAGGGPQSDSESKPKKSGGAGGAKRIACKVKAIAAAGLVVARSAASVGAQKVKAGAGTGVMWVKTQCQRRTSK</sequence>